<evidence type="ECO:0000313" key="1">
    <source>
        <dbReference type="EMBL" id="KAJ8126024.1"/>
    </source>
</evidence>
<dbReference type="Proteomes" id="UP001153332">
    <property type="component" value="Unassembled WGS sequence"/>
</dbReference>
<evidence type="ECO:0000313" key="2">
    <source>
        <dbReference type="Proteomes" id="UP001153332"/>
    </source>
</evidence>
<sequence length="181" mass="19631">MPSAGIKHDEEKARHWDSAGTDVEVGQVSGLDSANDSTLTEGNSLYAKLQAFAGKYGVEQRGIQRVPDDERTDTTMSQVGTLWLSANMVVSSFAIGALAVPIFDLGYVDSALTIFFVNILGIMPVCFFSTFGPRFGLRQMVLSRFYFGYYGVKLVACFNILACVGWSAVNVIVGAQVSTYL</sequence>
<dbReference type="EMBL" id="JAPUUL010002062">
    <property type="protein sequence ID" value="KAJ8126024.1"/>
    <property type="molecule type" value="Genomic_DNA"/>
</dbReference>
<gene>
    <name evidence="1" type="ORF">O1611_g7615</name>
</gene>
<accession>A0ACC2JFA9</accession>
<keyword evidence="2" id="KW-1185">Reference proteome</keyword>
<organism evidence="1 2">
    <name type="scientific">Lasiodiplodia mahajangana</name>
    <dbReference type="NCBI Taxonomy" id="1108764"/>
    <lineage>
        <taxon>Eukaryota</taxon>
        <taxon>Fungi</taxon>
        <taxon>Dikarya</taxon>
        <taxon>Ascomycota</taxon>
        <taxon>Pezizomycotina</taxon>
        <taxon>Dothideomycetes</taxon>
        <taxon>Dothideomycetes incertae sedis</taxon>
        <taxon>Botryosphaeriales</taxon>
        <taxon>Botryosphaeriaceae</taxon>
        <taxon>Lasiodiplodia</taxon>
    </lineage>
</organism>
<proteinExistence type="predicted"/>
<reference evidence="1" key="1">
    <citation type="submission" date="2022-12" db="EMBL/GenBank/DDBJ databases">
        <title>Genome Sequence of Lasiodiplodia mahajangana.</title>
        <authorList>
            <person name="Buettner E."/>
        </authorList>
    </citation>
    <scope>NUCLEOTIDE SEQUENCE</scope>
    <source>
        <strain evidence="1">VT137</strain>
    </source>
</reference>
<comment type="caution">
    <text evidence="1">The sequence shown here is derived from an EMBL/GenBank/DDBJ whole genome shotgun (WGS) entry which is preliminary data.</text>
</comment>
<protein>
    <submittedName>
        <fullName evidence="1">Uncharacterized protein</fullName>
    </submittedName>
</protein>
<name>A0ACC2JFA9_9PEZI</name>